<protein>
    <submittedName>
        <fullName evidence="2">Uncharacterized protein</fullName>
    </submittedName>
</protein>
<feature type="compositionally biased region" description="Polar residues" evidence="1">
    <location>
        <begin position="319"/>
        <end position="329"/>
    </location>
</feature>
<evidence type="ECO:0000313" key="3">
    <source>
        <dbReference type="Proteomes" id="UP000078544"/>
    </source>
</evidence>
<name>A0A167XSZ1_9HYPO</name>
<feature type="region of interest" description="Disordered" evidence="1">
    <location>
        <begin position="501"/>
        <end position="536"/>
    </location>
</feature>
<dbReference type="Proteomes" id="UP000078544">
    <property type="component" value="Unassembled WGS sequence"/>
</dbReference>
<evidence type="ECO:0000313" key="2">
    <source>
        <dbReference type="EMBL" id="KZZ90431.1"/>
    </source>
</evidence>
<feature type="region of interest" description="Disordered" evidence="1">
    <location>
        <begin position="78"/>
        <end position="203"/>
    </location>
</feature>
<organism evidence="2 3">
    <name type="scientific">Moelleriella libera RCEF 2490</name>
    <dbReference type="NCBI Taxonomy" id="1081109"/>
    <lineage>
        <taxon>Eukaryota</taxon>
        <taxon>Fungi</taxon>
        <taxon>Dikarya</taxon>
        <taxon>Ascomycota</taxon>
        <taxon>Pezizomycotina</taxon>
        <taxon>Sordariomycetes</taxon>
        <taxon>Hypocreomycetidae</taxon>
        <taxon>Hypocreales</taxon>
        <taxon>Clavicipitaceae</taxon>
        <taxon>Moelleriella</taxon>
    </lineage>
</organism>
<accession>A0A167XSZ1</accession>
<feature type="region of interest" description="Disordered" evidence="1">
    <location>
        <begin position="446"/>
        <end position="465"/>
    </location>
</feature>
<evidence type="ECO:0000256" key="1">
    <source>
        <dbReference type="SAM" id="MobiDB-lite"/>
    </source>
</evidence>
<feature type="compositionally biased region" description="Polar residues" evidence="1">
    <location>
        <begin position="353"/>
        <end position="374"/>
    </location>
</feature>
<dbReference type="OrthoDB" id="5404004at2759"/>
<gene>
    <name evidence="2" type="ORF">AAL_07117</name>
</gene>
<feature type="compositionally biased region" description="Polar residues" evidence="1">
    <location>
        <begin position="175"/>
        <end position="192"/>
    </location>
</feature>
<feature type="compositionally biased region" description="Polar residues" evidence="1">
    <location>
        <begin position="122"/>
        <end position="135"/>
    </location>
</feature>
<dbReference type="AlphaFoldDB" id="A0A167XSZ1"/>
<reference evidence="2 3" key="1">
    <citation type="journal article" date="2016" name="Genome Biol. Evol.">
        <title>Divergent and convergent evolution of fungal pathogenicity.</title>
        <authorList>
            <person name="Shang Y."/>
            <person name="Xiao G."/>
            <person name="Zheng P."/>
            <person name="Cen K."/>
            <person name="Zhan S."/>
            <person name="Wang C."/>
        </authorList>
    </citation>
    <scope>NUCLEOTIDE SEQUENCE [LARGE SCALE GENOMIC DNA]</scope>
    <source>
        <strain evidence="2 3">RCEF 2490</strain>
    </source>
</reference>
<dbReference type="STRING" id="1081109.A0A167XSZ1"/>
<keyword evidence="3" id="KW-1185">Reference proteome</keyword>
<comment type="caution">
    <text evidence="2">The sequence shown here is derived from an EMBL/GenBank/DDBJ whole genome shotgun (WGS) entry which is preliminary data.</text>
</comment>
<feature type="compositionally biased region" description="Basic and acidic residues" evidence="1">
    <location>
        <begin position="265"/>
        <end position="274"/>
    </location>
</feature>
<feature type="compositionally biased region" description="Polar residues" evidence="1">
    <location>
        <begin position="295"/>
        <end position="306"/>
    </location>
</feature>
<feature type="compositionally biased region" description="Polar residues" evidence="1">
    <location>
        <begin position="87"/>
        <end position="97"/>
    </location>
</feature>
<feature type="region of interest" description="Disordered" evidence="1">
    <location>
        <begin position="252"/>
        <end position="401"/>
    </location>
</feature>
<feature type="compositionally biased region" description="Basic and acidic residues" evidence="1">
    <location>
        <begin position="526"/>
        <end position="536"/>
    </location>
</feature>
<proteinExistence type="predicted"/>
<dbReference type="EMBL" id="AZGY01000021">
    <property type="protein sequence ID" value="KZZ90431.1"/>
    <property type="molecule type" value="Genomic_DNA"/>
</dbReference>
<sequence>MDSDTQLYHRTVRVVHMVSRSPDVIHSVPRSHYESDELDSEETGVIAIGMAVSSPVIDQDSFAPSSAWQPGTVTTITASKQDKSEAQVEQASNGLTRTKSRKWGLFSRSKSKRGKDSERPLQVSSPTNLSRTAASANELGHIRPKDELDLVSGPKGKSLGRSLTDAKRHYPEFSFQKSSPGLDANTRTTSLEPATVPAQAQDRPREPLLNVDIPDISLERYSVMFAGLLEHRSTSSLLARRQDTQDRLRALRREQSSQVTPRDPQTVRRTDSINRDLPPLPPLRLETSQAREAHVSNNRGRSNTSPAVFVPSKEKSLTSEKVNTGTPNSPHVMRFASVKAKKGSYMPDETSKHQGPQLQLRSKFHTQSSRQGLSPSRMVFGSAEGSEKESEHTSPAPRSANAYKTKISYHTEASASPSTSTSGSNGLQPVITARYKATPDVQASLSSSLSSLSGDEPDEVGSGSAVQDAVQVSIARQISISRKQRNMLGPLQMNPIECQRAADTKLSTPRLITPEDNPSSPLAAYRKSERTVLDST</sequence>